<dbReference type="HAMAP" id="MF_01864">
    <property type="entry name" value="tRNA_metthiotr_MiaB"/>
    <property type="match status" value="1"/>
</dbReference>
<comment type="subcellular location">
    <subcellularLocation>
        <location evidence="14">Cytoplasm</location>
    </subcellularLocation>
</comment>
<dbReference type="InterPro" id="IPR007197">
    <property type="entry name" value="rSAM"/>
</dbReference>
<dbReference type="GO" id="GO:0035597">
    <property type="term" value="F:tRNA-2-methylthio-N(6)-dimethylallyladenosine(37) synthase activity"/>
    <property type="evidence" value="ECO:0007669"/>
    <property type="project" value="UniProtKB-EC"/>
</dbReference>
<dbReference type="CDD" id="cd01335">
    <property type="entry name" value="Radical_SAM"/>
    <property type="match status" value="1"/>
</dbReference>
<evidence type="ECO:0000256" key="7">
    <source>
        <dbReference type="ARBA" id="ARBA00022723"/>
    </source>
</evidence>
<keyword evidence="8 14" id="KW-0408">Iron</keyword>
<dbReference type="FunFam" id="3.40.50.12160:FF:000003">
    <property type="entry name" value="CDK5 regulatory subunit-associated protein 1"/>
    <property type="match status" value="1"/>
</dbReference>
<feature type="domain" description="TRAM" evidence="15">
    <location>
        <begin position="397"/>
        <end position="459"/>
    </location>
</feature>
<dbReference type="InterPro" id="IPR023404">
    <property type="entry name" value="rSAM_horseshoe"/>
</dbReference>
<dbReference type="AlphaFoldDB" id="A0A8J4H838"/>
<keyword evidence="4 14" id="KW-0808">Transferase</keyword>
<evidence type="ECO:0000259" key="15">
    <source>
        <dbReference type="PROSITE" id="PS50926"/>
    </source>
</evidence>
<dbReference type="GO" id="GO:0051539">
    <property type="term" value="F:4 iron, 4 sulfur cluster binding"/>
    <property type="evidence" value="ECO:0007669"/>
    <property type="project" value="UniProtKB-UniRule"/>
</dbReference>
<dbReference type="SMART" id="SM00729">
    <property type="entry name" value="Elp3"/>
    <property type="match status" value="1"/>
</dbReference>
<dbReference type="NCBIfam" id="TIGR00089">
    <property type="entry name" value="MiaB/RimO family radical SAM methylthiotransferase"/>
    <property type="match status" value="1"/>
</dbReference>
<dbReference type="SUPFAM" id="SSF102114">
    <property type="entry name" value="Radical SAM enzymes"/>
    <property type="match status" value="1"/>
</dbReference>
<dbReference type="Pfam" id="PF01938">
    <property type="entry name" value="TRAM"/>
    <property type="match status" value="1"/>
</dbReference>
<reference evidence="18" key="1">
    <citation type="journal article" date="2020" name="mSystems">
        <title>Genome- and Community-Level Interaction Insights into Carbon Utilization and Element Cycling Functions of Hydrothermarchaeota in Hydrothermal Sediment.</title>
        <authorList>
            <person name="Zhou Z."/>
            <person name="Liu Y."/>
            <person name="Xu W."/>
            <person name="Pan J."/>
            <person name="Luo Z.H."/>
            <person name="Li M."/>
        </authorList>
    </citation>
    <scope>NUCLEOTIDE SEQUENCE</scope>
    <source>
        <strain evidence="18">SpSt-997</strain>
    </source>
</reference>
<dbReference type="InterPro" id="IPR058240">
    <property type="entry name" value="rSAM_sf"/>
</dbReference>
<dbReference type="PROSITE" id="PS01278">
    <property type="entry name" value="MTTASE_RADICAL"/>
    <property type="match status" value="1"/>
</dbReference>
<keyword evidence="9 14" id="KW-0411">Iron-sulfur</keyword>
<evidence type="ECO:0000259" key="17">
    <source>
        <dbReference type="PROSITE" id="PS51918"/>
    </source>
</evidence>
<evidence type="ECO:0000256" key="2">
    <source>
        <dbReference type="ARBA" id="ARBA00022485"/>
    </source>
</evidence>
<evidence type="ECO:0000256" key="6">
    <source>
        <dbReference type="ARBA" id="ARBA00022694"/>
    </source>
</evidence>
<evidence type="ECO:0000256" key="1">
    <source>
        <dbReference type="ARBA" id="ARBA00003234"/>
    </source>
</evidence>
<dbReference type="PANTHER" id="PTHR43020">
    <property type="entry name" value="CDK5 REGULATORY SUBUNIT-ASSOCIATED PROTEIN 1"/>
    <property type="match status" value="1"/>
</dbReference>
<keyword evidence="5 14" id="KW-0949">S-adenosyl-L-methionine</keyword>
<feature type="domain" description="MTTase N-terminal" evidence="16">
    <location>
        <begin position="16"/>
        <end position="136"/>
    </location>
</feature>
<dbReference type="SFLD" id="SFLDF00273">
    <property type="entry name" value="(dimethylallyl)adenosine_tRNA"/>
    <property type="match status" value="1"/>
</dbReference>
<dbReference type="PROSITE" id="PS51449">
    <property type="entry name" value="MTTASE_N"/>
    <property type="match status" value="1"/>
</dbReference>
<evidence type="ECO:0000256" key="10">
    <source>
        <dbReference type="ARBA" id="ARBA00033765"/>
    </source>
</evidence>
<dbReference type="PROSITE" id="PS50926">
    <property type="entry name" value="TRAM"/>
    <property type="match status" value="1"/>
</dbReference>
<gene>
    <name evidence="14 18" type="primary">miaB</name>
    <name evidence="18" type="ORF">ENY07_02805</name>
</gene>
<comment type="catalytic activity">
    <reaction evidence="14">
        <text>N(6)-dimethylallyladenosine(37) in tRNA + (sulfur carrier)-SH + AH2 + 2 S-adenosyl-L-methionine = 2-methylsulfanyl-N(6)-dimethylallyladenosine(37) in tRNA + (sulfur carrier)-H + 5'-deoxyadenosine + L-methionine + A + S-adenosyl-L-homocysteine + 2 H(+)</text>
        <dbReference type="Rhea" id="RHEA:37067"/>
        <dbReference type="Rhea" id="RHEA-COMP:10375"/>
        <dbReference type="Rhea" id="RHEA-COMP:10376"/>
        <dbReference type="Rhea" id="RHEA-COMP:14737"/>
        <dbReference type="Rhea" id="RHEA-COMP:14739"/>
        <dbReference type="ChEBI" id="CHEBI:13193"/>
        <dbReference type="ChEBI" id="CHEBI:15378"/>
        <dbReference type="ChEBI" id="CHEBI:17319"/>
        <dbReference type="ChEBI" id="CHEBI:17499"/>
        <dbReference type="ChEBI" id="CHEBI:29917"/>
        <dbReference type="ChEBI" id="CHEBI:57844"/>
        <dbReference type="ChEBI" id="CHEBI:57856"/>
        <dbReference type="ChEBI" id="CHEBI:59789"/>
        <dbReference type="ChEBI" id="CHEBI:64428"/>
        <dbReference type="ChEBI" id="CHEBI:74415"/>
        <dbReference type="ChEBI" id="CHEBI:74417"/>
        <dbReference type="EC" id="2.8.4.3"/>
    </reaction>
</comment>
<evidence type="ECO:0000256" key="4">
    <source>
        <dbReference type="ARBA" id="ARBA00022679"/>
    </source>
</evidence>
<feature type="binding site" evidence="14">
    <location>
        <position position="176"/>
    </location>
    <ligand>
        <name>[4Fe-4S] cluster</name>
        <dbReference type="ChEBI" id="CHEBI:49883"/>
        <label>2</label>
        <note>4Fe-4S-S-AdoMet</note>
    </ligand>
</feature>
<evidence type="ECO:0000256" key="9">
    <source>
        <dbReference type="ARBA" id="ARBA00023014"/>
    </source>
</evidence>
<keyword evidence="7 14" id="KW-0479">Metal-binding</keyword>
<comment type="function">
    <text evidence="1 14">Catalyzes the methylthiolation of N6-(dimethylallyl)adenosine (i(6)A), leading to the formation of 2-methylthio-N6-(dimethylallyl)adenosine (ms(2)i(6)A) at position 37 in tRNAs that read codons beginning with uridine.</text>
</comment>
<comment type="subunit">
    <text evidence="14">Monomer.</text>
</comment>
<feature type="binding site" evidence="14">
    <location>
        <position position="61"/>
    </location>
    <ligand>
        <name>[4Fe-4S] cluster</name>
        <dbReference type="ChEBI" id="CHEBI:49883"/>
        <label>1</label>
    </ligand>
</feature>
<dbReference type="EMBL" id="DTQM01000053">
    <property type="protein sequence ID" value="HGC42141.1"/>
    <property type="molecule type" value="Genomic_DNA"/>
</dbReference>
<dbReference type="Pfam" id="PF00919">
    <property type="entry name" value="UPF0004"/>
    <property type="match status" value="1"/>
</dbReference>
<dbReference type="PANTHER" id="PTHR43020:SF2">
    <property type="entry name" value="MITOCHONDRIAL TRNA METHYLTHIOTRANSFERASE CDK5RAP1"/>
    <property type="match status" value="1"/>
</dbReference>
<dbReference type="InterPro" id="IPR013848">
    <property type="entry name" value="Methylthiotransferase_N"/>
</dbReference>
<dbReference type="Gene3D" id="3.80.30.20">
    <property type="entry name" value="tm_1862 like domain"/>
    <property type="match status" value="1"/>
</dbReference>
<feature type="binding site" evidence="14">
    <location>
        <position position="25"/>
    </location>
    <ligand>
        <name>[4Fe-4S] cluster</name>
        <dbReference type="ChEBI" id="CHEBI:49883"/>
        <label>1</label>
    </ligand>
</feature>
<evidence type="ECO:0000256" key="14">
    <source>
        <dbReference type="HAMAP-Rule" id="MF_01864"/>
    </source>
</evidence>
<feature type="binding site" evidence="14">
    <location>
        <position position="183"/>
    </location>
    <ligand>
        <name>[4Fe-4S] cluster</name>
        <dbReference type="ChEBI" id="CHEBI:49883"/>
        <label>2</label>
        <note>4Fe-4S-S-AdoMet</note>
    </ligand>
</feature>
<keyword evidence="2 14" id="KW-0004">4Fe-4S</keyword>
<accession>A0A8J4H838</accession>
<proteinExistence type="inferred from homology"/>
<comment type="caution">
    <text evidence="18">The sequence shown here is derived from an EMBL/GenBank/DDBJ whole genome shotgun (WGS) entry which is preliminary data.</text>
</comment>
<keyword evidence="3 14" id="KW-0963">Cytoplasm</keyword>
<name>A0A8J4H838_9PROT</name>
<dbReference type="SFLD" id="SFLDG01082">
    <property type="entry name" value="B12-binding_domain_containing"/>
    <property type="match status" value="1"/>
</dbReference>
<feature type="binding site" evidence="14">
    <location>
        <position position="180"/>
    </location>
    <ligand>
        <name>[4Fe-4S] cluster</name>
        <dbReference type="ChEBI" id="CHEBI:49883"/>
        <label>2</label>
        <note>4Fe-4S-S-AdoMet</note>
    </ligand>
</feature>
<dbReference type="GO" id="GO:0005829">
    <property type="term" value="C:cytosol"/>
    <property type="evidence" value="ECO:0007669"/>
    <property type="project" value="TreeGrafter"/>
</dbReference>
<evidence type="ECO:0000256" key="5">
    <source>
        <dbReference type="ARBA" id="ARBA00022691"/>
    </source>
</evidence>
<dbReference type="SFLD" id="SFLDS00029">
    <property type="entry name" value="Radical_SAM"/>
    <property type="match status" value="1"/>
</dbReference>
<dbReference type="Pfam" id="PF04055">
    <property type="entry name" value="Radical_SAM"/>
    <property type="match status" value="1"/>
</dbReference>
<dbReference type="InterPro" id="IPR038135">
    <property type="entry name" value="Methylthiotransferase_N_sf"/>
</dbReference>
<keyword evidence="6 14" id="KW-0819">tRNA processing</keyword>
<evidence type="ECO:0000256" key="12">
    <source>
        <dbReference type="ARBA" id="ARBA00080698"/>
    </source>
</evidence>
<comment type="similarity">
    <text evidence="14">Belongs to the methylthiotransferase family. MiaB subfamily.</text>
</comment>
<evidence type="ECO:0000256" key="13">
    <source>
        <dbReference type="ARBA" id="ARBA00081141"/>
    </source>
</evidence>
<comment type="cofactor">
    <cofactor evidence="14">
        <name>[4Fe-4S] cluster</name>
        <dbReference type="ChEBI" id="CHEBI:49883"/>
    </cofactor>
    <text evidence="14">Binds 2 [4Fe-4S] clusters. One cluster is coordinated with 3 cysteines and an exchangeable S-adenosyl-L-methionine.</text>
</comment>
<evidence type="ECO:0000256" key="11">
    <source>
        <dbReference type="ARBA" id="ARBA00068570"/>
    </source>
</evidence>
<dbReference type="SFLD" id="SFLDG01061">
    <property type="entry name" value="methylthiotransferase"/>
    <property type="match status" value="1"/>
</dbReference>
<dbReference type="InterPro" id="IPR006638">
    <property type="entry name" value="Elp3/MiaA/NifB-like_rSAM"/>
</dbReference>
<evidence type="ECO:0000313" key="18">
    <source>
        <dbReference type="EMBL" id="HGC42141.1"/>
    </source>
</evidence>
<organism evidence="18">
    <name type="scientific">Acidicaldus sp</name>
    <dbReference type="NCBI Taxonomy" id="1872105"/>
    <lineage>
        <taxon>Bacteria</taxon>
        <taxon>Pseudomonadati</taxon>
        <taxon>Pseudomonadota</taxon>
        <taxon>Alphaproteobacteria</taxon>
        <taxon>Acetobacterales</taxon>
        <taxon>Acetobacteraceae</taxon>
        <taxon>Acidicaldus</taxon>
    </lineage>
</organism>
<evidence type="ECO:0000256" key="3">
    <source>
        <dbReference type="ARBA" id="ARBA00022490"/>
    </source>
</evidence>
<evidence type="ECO:0000256" key="8">
    <source>
        <dbReference type="ARBA" id="ARBA00023004"/>
    </source>
</evidence>
<dbReference type="InterPro" id="IPR020612">
    <property type="entry name" value="Methylthiotransferase_CS"/>
</dbReference>
<protein>
    <recommendedName>
        <fullName evidence="11 14">tRNA-2-methylthio-N(6)-dimethylallyladenosine synthase</fullName>
        <ecNumber evidence="10 14">2.8.4.3</ecNumber>
    </recommendedName>
    <alternativeName>
        <fullName evidence="13 14">(Dimethylallyl)adenosine tRNA methylthiotransferase MiaB</fullName>
    </alternativeName>
    <alternativeName>
        <fullName evidence="12 14">tRNA-i(6)A37 methylthiotransferase</fullName>
    </alternativeName>
</protein>
<dbReference type="GO" id="GO:0046872">
    <property type="term" value="F:metal ion binding"/>
    <property type="evidence" value="ECO:0007669"/>
    <property type="project" value="UniProtKB-KW"/>
</dbReference>
<feature type="domain" description="Radical SAM core" evidence="17">
    <location>
        <begin position="162"/>
        <end position="394"/>
    </location>
</feature>
<dbReference type="InterPro" id="IPR002792">
    <property type="entry name" value="TRAM_dom"/>
</dbReference>
<evidence type="ECO:0000259" key="16">
    <source>
        <dbReference type="PROSITE" id="PS51449"/>
    </source>
</evidence>
<dbReference type="Gene3D" id="3.40.50.12160">
    <property type="entry name" value="Methylthiotransferase, N-terminal domain"/>
    <property type="match status" value="1"/>
</dbReference>
<dbReference type="FunFam" id="3.80.30.20:FF:000001">
    <property type="entry name" value="tRNA-2-methylthio-N(6)-dimethylallyladenosine synthase 2"/>
    <property type="match status" value="1"/>
</dbReference>
<dbReference type="NCBIfam" id="TIGR01574">
    <property type="entry name" value="miaB-methiolase"/>
    <property type="match status" value="1"/>
</dbReference>
<feature type="binding site" evidence="14">
    <location>
        <position position="99"/>
    </location>
    <ligand>
        <name>[4Fe-4S] cluster</name>
        <dbReference type="ChEBI" id="CHEBI:49883"/>
        <label>1</label>
    </ligand>
</feature>
<dbReference type="EC" id="2.8.4.3" evidence="10 14"/>
<dbReference type="InterPro" id="IPR005839">
    <property type="entry name" value="Methylthiotransferase"/>
</dbReference>
<sequence>MSTPNPVAAPAARRRLGLHVITWGCQMNVYDSARMADVLAPLGYAPAAAAEGADMVILNTCHIREHATEKVFSELGRLRSLKEARARAGGRMVLAVAGCVAQAEGEEILRRAPYVDIVLGPQTYHRLPEMVARAARAGGAVIDTEFPPESKFDHLPEAASASPAGVSAFLSVQEGCDKFCSFCVVPYTRGAEVSRPAVSILAEARRLVARGVREIVLLGQNVNAWHGEGVDGGVWGLARLIAALGEIPALTRIRYTTSHPSDMTDDLIAAHARVPALAPFLHLPMQSGSDRILAAMNRRHRAADYLRLIERLRAARGDLALSSDFIVGYPGESAADFAATLALIRATGFAQAFSFKYSPRPGTPAATAPNQVPEAEKAARLAALQEVLGVQQRDFNAATTGRILPVLITGRGRHEGQIGGRSPYFQPVHLNGPAALIGREVDVVITAAGANSLAGRLHPAPEEFARA</sequence>
<dbReference type="InterPro" id="IPR006463">
    <property type="entry name" value="MiaB_methiolase"/>
</dbReference>
<dbReference type="PROSITE" id="PS51918">
    <property type="entry name" value="RADICAL_SAM"/>
    <property type="match status" value="1"/>
</dbReference>